<dbReference type="Gene3D" id="3.30.70.330">
    <property type="match status" value="1"/>
</dbReference>
<dbReference type="SUPFAM" id="SSF54928">
    <property type="entry name" value="RNA-binding domain, RBD"/>
    <property type="match status" value="1"/>
</dbReference>
<comment type="caution">
    <text evidence="3">The sequence shown here is derived from an EMBL/GenBank/DDBJ whole genome shotgun (WGS) entry which is preliminary data.</text>
</comment>
<dbReference type="InterPro" id="IPR012677">
    <property type="entry name" value="Nucleotide-bd_a/b_plait_sf"/>
</dbReference>
<keyword evidence="1" id="KW-0694">RNA-binding</keyword>
<organism evidence="3 4">
    <name type="scientific">Hyaloperonospora brassicae</name>
    <name type="common">Brassica downy mildew</name>
    <name type="synonym">Peronospora brassicae</name>
    <dbReference type="NCBI Taxonomy" id="162125"/>
    <lineage>
        <taxon>Eukaryota</taxon>
        <taxon>Sar</taxon>
        <taxon>Stramenopiles</taxon>
        <taxon>Oomycota</taxon>
        <taxon>Peronosporomycetes</taxon>
        <taxon>Peronosporales</taxon>
        <taxon>Peronosporaceae</taxon>
        <taxon>Hyaloperonospora</taxon>
    </lineage>
</organism>
<reference evidence="3" key="1">
    <citation type="submission" date="2022-12" db="EMBL/GenBank/DDBJ databases">
        <authorList>
            <person name="Webb A."/>
        </authorList>
    </citation>
    <scope>NUCLEOTIDE SEQUENCE</scope>
    <source>
        <strain evidence="3">Hp1</strain>
    </source>
</reference>
<gene>
    <name evidence="3" type="ORF">HBR001_LOCUS8389</name>
</gene>
<evidence type="ECO:0000313" key="4">
    <source>
        <dbReference type="Proteomes" id="UP001162031"/>
    </source>
</evidence>
<accession>A0AAV0V0T5</accession>
<name>A0AAV0V0T5_HYABA</name>
<dbReference type="PROSITE" id="PS50102">
    <property type="entry name" value="RRM"/>
    <property type="match status" value="1"/>
</dbReference>
<evidence type="ECO:0000313" key="3">
    <source>
        <dbReference type="EMBL" id="CAI5741171.1"/>
    </source>
</evidence>
<evidence type="ECO:0000259" key="2">
    <source>
        <dbReference type="PROSITE" id="PS50102"/>
    </source>
</evidence>
<dbReference type="GO" id="GO:0003723">
    <property type="term" value="F:RNA binding"/>
    <property type="evidence" value="ECO:0007669"/>
    <property type="project" value="UniProtKB-UniRule"/>
</dbReference>
<keyword evidence="4" id="KW-1185">Reference proteome</keyword>
<dbReference type="AlphaFoldDB" id="A0AAV0V0T5"/>
<dbReference type="PANTHER" id="PTHR15241">
    <property type="entry name" value="TRANSFORMER-2-RELATED"/>
    <property type="match status" value="1"/>
</dbReference>
<proteinExistence type="predicted"/>
<dbReference type="CDD" id="cd00590">
    <property type="entry name" value="RRM_SF"/>
    <property type="match status" value="1"/>
</dbReference>
<dbReference type="EMBL" id="CANTFL010001448">
    <property type="protein sequence ID" value="CAI5741171.1"/>
    <property type="molecule type" value="Genomic_DNA"/>
</dbReference>
<dbReference type="InterPro" id="IPR000504">
    <property type="entry name" value="RRM_dom"/>
</dbReference>
<dbReference type="SMART" id="SM00360">
    <property type="entry name" value="RRM"/>
    <property type="match status" value="1"/>
</dbReference>
<dbReference type="Proteomes" id="UP001162031">
    <property type="component" value="Unassembled WGS sequence"/>
</dbReference>
<dbReference type="InterPro" id="IPR035979">
    <property type="entry name" value="RBD_domain_sf"/>
</dbReference>
<protein>
    <recommendedName>
        <fullName evidence="2">RRM domain-containing protein</fullName>
    </recommendedName>
</protein>
<sequence length="123" mass="13830">MRTLHRSGMFALRTLRQSQQMLLLSNTRSRRLSTHVSVIGLHWKTDETRLRQVFEVYGTLETAHLVTPEHSSMHLWASVVFSTFDEALAAVSELNGQELDGRLLRVGIVDPPVEGESVADDTS</sequence>
<feature type="domain" description="RRM" evidence="2">
    <location>
        <begin position="34"/>
        <end position="111"/>
    </location>
</feature>
<dbReference type="PANTHER" id="PTHR15241:SF304">
    <property type="entry name" value="RRM DOMAIN-CONTAINING PROTEIN"/>
    <property type="match status" value="1"/>
</dbReference>
<dbReference type="Pfam" id="PF00076">
    <property type="entry name" value="RRM_1"/>
    <property type="match status" value="1"/>
</dbReference>
<evidence type="ECO:0000256" key="1">
    <source>
        <dbReference type="PROSITE-ProRule" id="PRU00176"/>
    </source>
</evidence>